<name>D0P4Z5_PHYIT</name>
<dbReference type="KEGG" id="pif:PITG_22113"/>
<keyword evidence="3" id="KW-1185">Reference proteome</keyword>
<accession>D0P4Z5</accession>
<sequence length="267" mass="31085">MPTHSMVSSALVSSDGAVYGVLQVAFPTSTLSPIDRRILVTQTQLYSKICCCYVEQIMFEMLRNCRDRVRARVPEKFMKLFKQNKNWRKYYTLLERKAVELETKLRDVLEEREQLIQSKNELQKRHQLVKDKLESSEQNSKNVSNLVADWKKKMSKWQQLLDDKDRAIADKTNEVEKVEREFEAFRRERRSKDLQSSKSLSDRGQLSLLQADKTRLKSQLVRAEADNLLLVKAISISRSQHGELPRTIQAEVTRVATRVSRRAPSEA</sequence>
<reference evidence="3" key="1">
    <citation type="journal article" date="2009" name="Nature">
        <title>Genome sequence and analysis of the Irish potato famine pathogen Phytophthora infestans.</title>
        <authorList>
            <consortium name="The Broad Institute Genome Sequencing Platform"/>
            <person name="Haas B.J."/>
            <person name="Kamoun S."/>
            <person name="Zody M.C."/>
            <person name="Jiang R.H."/>
            <person name="Handsaker R.E."/>
            <person name="Cano L.M."/>
            <person name="Grabherr M."/>
            <person name="Kodira C.D."/>
            <person name="Raffaele S."/>
            <person name="Torto-Alalibo T."/>
            <person name="Bozkurt T.O."/>
            <person name="Ah-Fong A.M."/>
            <person name="Alvarado L."/>
            <person name="Anderson V.L."/>
            <person name="Armstrong M.R."/>
            <person name="Avrova A."/>
            <person name="Baxter L."/>
            <person name="Beynon J."/>
            <person name="Boevink P.C."/>
            <person name="Bollmann S.R."/>
            <person name="Bos J.I."/>
            <person name="Bulone V."/>
            <person name="Cai G."/>
            <person name="Cakir C."/>
            <person name="Carrington J.C."/>
            <person name="Chawner M."/>
            <person name="Conti L."/>
            <person name="Costanzo S."/>
            <person name="Ewan R."/>
            <person name="Fahlgren N."/>
            <person name="Fischbach M.A."/>
            <person name="Fugelstad J."/>
            <person name="Gilroy E.M."/>
            <person name="Gnerre S."/>
            <person name="Green P.J."/>
            <person name="Grenville-Briggs L.J."/>
            <person name="Griffith J."/>
            <person name="Grunwald N.J."/>
            <person name="Horn K."/>
            <person name="Horner N.R."/>
            <person name="Hu C.H."/>
            <person name="Huitema E."/>
            <person name="Jeong D.H."/>
            <person name="Jones A.M."/>
            <person name="Jones J.D."/>
            <person name="Jones R.W."/>
            <person name="Karlsson E.K."/>
            <person name="Kunjeti S.G."/>
            <person name="Lamour K."/>
            <person name="Liu Z."/>
            <person name="Ma L."/>
            <person name="Maclean D."/>
            <person name="Chibucos M.C."/>
            <person name="McDonald H."/>
            <person name="McWalters J."/>
            <person name="Meijer H.J."/>
            <person name="Morgan W."/>
            <person name="Morris P.F."/>
            <person name="Munro C.A."/>
            <person name="O'Neill K."/>
            <person name="Ospina-Giraldo M."/>
            <person name="Pinzon A."/>
            <person name="Pritchard L."/>
            <person name="Ramsahoye B."/>
            <person name="Ren Q."/>
            <person name="Restrepo S."/>
            <person name="Roy S."/>
            <person name="Sadanandom A."/>
            <person name="Savidor A."/>
            <person name="Schornack S."/>
            <person name="Schwartz D.C."/>
            <person name="Schumann U.D."/>
            <person name="Schwessinger B."/>
            <person name="Seyer L."/>
            <person name="Sharpe T."/>
            <person name="Silvar C."/>
            <person name="Song J."/>
            <person name="Studholme D.J."/>
            <person name="Sykes S."/>
            <person name="Thines M."/>
            <person name="van de Vondervoort P.J."/>
            <person name="Phuntumart V."/>
            <person name="Wawra S."/>
            <person name="Weide R."/>
            <person name="Win J."/>
            <person name="Young C."/>
            <person name="Zhou S."/>
            <person name="Fry W."/>
            <person name="Meyers B.C."/>
            <person name="van West P."/>
            <person name="Ristaino J."/>
            <person name="Govers F."/>
            <person name="Birch P.R."/>
            <person name="Whisson S.C."/>
            <person name="Judelson H.S."/>
            <person name="Nusbaum C."/>
        </authorList>
    </citation>
    <scope>NUCLEOTIDE SEQUENCE [LARGE SCALE GENOMIC DNA]</scope>
    <source>
        <strain evidence="3">T30-4</strain>
    </source>
</reference>
<evidence type="ECO:0000256" key="1">
    <source>
        <dbReference type="SAM" id="Coils"/>
    </source>
</evidence>
<proteinExistence type="predicted"/>
<dbReference type="HOGENOM" id="CLU_1043782_0_0_1"/>
<organism evidence="2 3">
    <name type="scientific">Phytophthora infestans (strain T30-4)</name>
    <name type="common">Potato late blight agent</name>
    <dbReference type="NCBI Taxonomy" id="403677"/>
    <lineage>
        <taxon>Eukaryota</taxon>
        <taxon>Sar</taxon>
        <taxon>Stramenopiles</taxon>
        <taxon>Oomycota</taxon>
        <taxon>Peronosporomycetes</taxon>
        <taxon>Peronosporales</taxon>
        <taxon>Peronosporaceae</taxon>
        <taxon>Phytophthora</taxon>
    </lineage>
</organism>
<feature type="coiled-coil region" evidence="1">
    <location>
        <begin position="91"/>
        <end position="226"/>
    </location>
</feature>
<dbReference type="OrthoDB" id="121584at2759"/>
<dbReference type="AlphaFoldDB" id="D0P4Z5"/>
<gene>
    <name evidence="2" type="ORF">PITG_22113</name>
</gene>
<protein>
    <submittedName>
        <fullName evidence="2">Uncharacterized protein</fullName>
    </submittedName>
</protein>
<evidence type="ECO:0000313" key="3">
    <source>
        <dbReference type="Proteomes" id="UP000006643"/>
    </source>
</evidence>
<dbReference type="GeneID" id="9464726"/>
<dbReference type="RefSeq" id="XP_002894705.1">
    <property type="nucleotide sequence ID" value="XM_002894659.1"/>
</dbReference>
<dbReference type="OMA" id="PTHSMVS"/>
<dbReference type="VEuPathDB" id="FungiDB:PITG_22113"/>
<dbReference type="Proteomes" id="UP000006643">
    <property type="component" value="Unassembled WGS sequence"/>
</dbReference>
<dbReference type="EMBL" id="DS029280">
    <property type="protein sequence ID" value="EEY55463.1"/>
    <property type="molecule type" value="Genomic_DNA"/>
</dbReference>
<dbReference type="InParanoid" id="D0P4Z5"/>
<dbReference type="eggNOG" id="ENOG502RZ08">
    <property type="taxonomic scope" value="Eukaryota"/>
</dbReference>
<keyword evidence="1" id="KW-0175">Coiled coil</keyword>
<evidence type="ECO:0000313" key="2">
    <source>
        <dbReference type="EMBL" id="EEY55463.1"/>
    </source>
</evidence>